<evidence type="ECO:0000256" key="2">
    <source>
        <dbReference type="SAM" id="SignalP"/>
    </source>
</evidence>
<feature type="chain" id="PRO_5047549838" description="Altered inheritance of mitochondria protein 6" evidence="2">
    <location>
        <begin position="20"/>
        <end position="259"/>
    </location>
</feature>
<dbReference type="Gene3D" id="3.20.20.190">
    <property type="entry name" value="Phosphatidylinositol (PI) phosphodiesterase"/>
    <property type="match status" value="1"/>
</dbReference>
<dbReference type="InterPro" id="IPR051236">
    <property type="entry name" value="HAT_RTT109-like"/>
</dbReference>
<dbReference type="InterPro" id="IPR017946">
    <property type="entry name" value="PLC-like_Pdiesterase_TIM-brl"/>
</dbReference>
<protein>
    <recommendedName>
        <fullName evidence="1">Altered inheritance of mitochondria protein 6</fullName>
    </recommendedName>
</protein>
<dbReference type="RefSeq" id="WP_317488053.1">
    <property type="nucleotide sequence ID" value="NZ_CP136051.1"/>
</dbReference>
<evidence type="ECO:0000256" key="1">
    <source>
        <dbReference type="ARBA" id="ARBA00014286"/>
    </source>
</evidence>
<organism evidence="3 4">
    <name type="scientific">Imperialibacter roseus</name>
    <dbReference type="NCBI Taxonomy" id="1324217"/>
    <lineage>
        <taxon>Bacteria</taxon>
        <taxon>Pseudomonadati</taxon>
        <taxon>Bacteroidota</taxon>
        <taxon>Cytophagia</taxon>
        <taxon>Cytophagales</taxon>
        <taxon>Flammeovirgaceae</taxon>
        <taxon>Imperialibacter</taxon>
    </lineage>
</organism>
<dbReference type="PANTHER" id="PTHR31571:SF1">
    <property type="entry name" value="ALTERED INHERITANCE OF MITOCHONDRIA PROTEIN 6"/>
    <property type="match status" value="1"/>
</dbReference>
<accession>A0ABZ0IL99</accession>
<dbReference type="PANTHER" id="PTHR31571">
    <property type="entry name" value="ALTERED INHERITANCE OF MITOCHONDRIA PROTEIN 6"/>
    <property type="match status" value="1"/>
</dbReference>
<dbReference type="EMBL" id="CP136051">
    <property type="protein sequence ID" value="WOK05292.1"/>
    <property type="molecule type" value="Genomic_DNA"/>
</dbReference>
<sequence>MKVALLLTQAILASTLSFAQVIPLPNAHAHNDYEHDKPLFDALSNGFTSVEADIFLIKDELYVTHNKPVSLKNTKTLTELYLQPLDEVVKANNGQVYPGYSGSFYLMIDFKNDAEGTYAKLIEQLQPYKHLLKTKTQDGPVTIFISGERPITAILNDPENLVSLDGRPNDLGQGITADKMPVVSTSFKSLGFWNGNGEIPFDIRLKIRQLSDAAHKEGKKLRLWATPDDPASWQVLLNNGVDLLNADNLTELKTFLLSK</sequence>
<evidence type="ECO:0000313" key="3">
    <source>
        <dbReference type="EMBL" id="WOK05292.1"/>
    </source>
</evidence>
<reference evidence="3 4" key="1">
    <citation type="journal article" date="2023" name="Microbiol. Resour. Announc.">
        <title>Complete Genome Sequence of Imperialibacter roseus strain P4T.</title>
        <authorList>
            <person name="Tizabi D.R."/>
            <person name="Bachvaroff T."/>
            <person name="Hill R.T."/>
        </authorList>
    </citation>
    <scope>NUCLEOTIDE SEQUENCE [LARGE SCALE GENOMIC DNA]</scope>
    <source>
        <strain evidence="3 4">P4T</strain>
    </source>
</reference>
<dbReference type="InterPro" id="IPR039559">
    <property type="entry name" value="AIM6_PI-PLC-like_dom"/>
</dbReference>
<dbReference type="CDD" id="cd08577">
    <property type="entry name" value="PI-PLCc_GDPD_SF_unchar3"/>
    <property type="match status" value="1"/>
</dbReference>
<keyword evidence="2" id="KW-0732">Signal</keyword>
<dbReference type="SUPFAM" id="SSF51695">
    <property type="entry name" value="PLC-like phosphodiesterases"/>
    <property type="match status" value="1"/>
</dbReference>
<name>A0ABZ0IL99_9BACT</name>
<feature type="signal peptide" evidence="2">
    <location>
        <begin position="1"/>
        <end position="19"/>
    </location>
</feature>
<proteinExistence type="predicted"/>
<keyword evidence="4" id="KW-1185">Reference proteome</keyword>
<evidence type="ECO:0000313" key="4">
    <source>
        <dbReference type="Proteomes" id="UP001302349"/>
    </source>
</evidence>
<dbReference type="Proteomes" id="UP001302349">
    <property type="component" value="Chromosome"/>
</dbReference>
<gene>
    <name evidence="3" type="ORF">RT717_19615</name>
</gene>